<gene>
    <name evidence="2" type="ORF">WMY93_015188</name>
</gene>
<feature type="region of interest" description="Disordered" evidence="1">
    <location>
        <begin position="253"/>
        <end position="279"/>
    </location>
</feature>
<proteinExistence type="predicted"/>
<dbReference type="Proteomes" id="UP001460270">
    <property type="component" value="Unassembled WGS sequence"/>
</dbReference>
<reference evidence="3" key="1">
    <citation type="submission" date="2024-04" db="EMBL/GenBank/DDBJ databases">
        <title>Salinicola lusitanus LLJ914,a marine bacterium isolated from the Okinawa Trough.</title>
        <authorList>
            <person name="Li J."/>
        </authorList>
    </citation>
    <scope>NUCLEOTIDE SEQUENCE [LARGE SCALE GENOMIC DNA]</scope>
</reference>
<protein>
    <submittedName>
        <fullName evidence="2">Uncharacterized protein</fullName>
    </submittedName>
</protein>
<evidence type="ECO:0000313" key="3">
    <source>
        <dbReference type="Proteomes" id="UP001460270"/>
    </source>
</evidence>
<feature type="compositionally biased region" description="Basic residues" evidence="1">
    <location>
        <begin position="253"/>
        <end position="265"/>
    </location>
</feature>
<dbReference type="PANTHER" id="PTHR31025:SF29">
    <property type="entry name" value="SI:CH211-196P9.1"/>
    <property type="match status" value="1"/>
</dbReference>
<evidence type="ECO:0000313" key="2">
    <source>
        <dbReference type="EMBL" id="KAK7910504.1"/>
    </source>
</evidence>
<dbReference type="EMBL" id="JBBPFD010000010">
    <property type="protein sequence ID" value="KAK7910504.1"/>
    <property type="molecule type" value="Genomic_DNA"/>
</dbReference>
<accession>A0AAW0NYZ5</accession>
<sequence length="313" mass="35268">MHILCAQLEPTYYPCLVLPTDYPCGAHHQMPTLSPCPSKTQPAQCVLGYSIFVWAVCAFVPPRQQRKPKTTNCLRFFQAKCSDGSALAAIELKYSGGSAVAAIEAETRNNRQRKTCVFDLEKQLLSKGLSKVKSRAQAMKRLYLCHSFAISVNVEQILRCNPAGQNVVKEYEQTGMLKDSSRRIMVNVIVAAMCEKEGRAVCRHTKEFYALGIVEMFPSLKDPYSKKGYEHFYDIESNSGFLQCRLKTVQHQSRIRSTPRKKLQHKGGPTSSRLPASAAQHSGDECLEAMSLLNHTTDRQLVFSKMRQTFSYR</sequence>
<name>A0AAW0NYZ5_9GOBI</name>
<dbReference type="PANTHER" id="PTHR31025">
    <property type="entry name" value="SI:CH211-196P9.1-RELATED"/>
    <property type="match status" value="1"/>
</dbReference>
<dbReference type="AlphaFoldDB" id="A0AAW0NYZ5"/>
<comment type="caution">
    <text evidence="2">The sequence shown here is derived from an EMBL/GenBank/DDBJ whole genome shotgun (WGS) entry which is preliminary data.</text>
</comment>
<keyword evidence="3" id="KW-1185">Reference proteome</keyword>
<evidence type="ECO:0000256" key="1">
    <source>
        <dbReference type="SAM" id="MobiDB-lite"/>
    </source>
</evidence>
<organism evidence="2 3">
    <name type="scientific">Mugilogobius chulae</name>
    <name type="common">yellowstripe goby</name>
    <dbReference type="NCBI Taxonomy" id="88201"/>
    <lineage>
        <taxon>Eukaryota</taxon>
        <taxon>Metazoa</taxon>
        <taxon>Chordata</taxon>
        <taxon>Craniata</taxon>
        <taxon>Vertebrata</taxon>
        <taxon>Euteleostomi</taxon>
        <taxon>Actinopterygii</taxon>
        <taxon>Neopterygii</taxon>
        <taxon>Teleostei</taxon>
        <taxon>Neoteleostei</taxon>
        <taxon>Acanthomorphata</taxon>
        <taxon>Gobiaria</taxon>
        <taxon>Gobiiformes</taxon>
        <taxon>Gobioidei</taxon>
        <taxon>Gobiidae</taxon>
        <taxon>Gobionellinae</taxon>
        <taxon>Mugilogobius</taxon>
    </lineage>
</organism>